<reference evidence="2" key="1">
    <citation type="submission" date="2019-08" db="EMBL/GenBank/DDBJ databases">
        <authorList>
            <person name="Kucharzyk K."/>
            <person name="Murdoch R.W."/>
            <person name="Higgins S."/>
            <person name="Loffler F."/>
        </authorList>
    </citation>
    <scope>NUCLEOTIDE SEQUENCE</scope>
</reference>
<comment type="caution">
    <text evidence="2">The sequence shown here is derived from an EMBL/GenBank/DDBJ whole genome shotgun (WGS) entry which is preliminary data.</text>
</comment>
<dbReference type="InterPro" id="IPR012851">
    <property type="entry name" value="Spore_coat_CotF-like"/>
</dbReference>
<dbReference type="Pfam" id="PF07875">
    <property type="entry name" value="Coat_F"/>
    <property type="match status" value="1"/>
</dbReference>
<evidence type="ECO:0000256" key="1">
    <source>
        <dbReference type="SAM" id="MobiDB-lite"/>
    </source>
</evidence>
<dbReference type="AlphaFoldDB" id="A0A644SV27"/>
<feature type="compositionally biased region" description="Polar residues" evidence="1">
    <location>
        <begin position="1"/>
        <end position="10"/>
    </location>
</feature>
<sequence>MAQKIINQQQQDKESKEGFNGKGLQFTDRDALQIALNECKHIAQSLNTYILEATNDQLRRDYMTVLGDIYSQQKEISDMMQQKGYYNVKTADPRAIAQAQNKFSGQGQETLQ</sequence>
<protein>
    <recommendedName>
        <fullName evidence="3">Coat F domain-containing protein</fullName>
    </recommendedName>
</protein>
<evidence type="ECO:0008006" key="3">
    <source>
        <dbReference type="Google" id="ProtNLM"/>
    </source>
</evidence>
<evidence type="ECO:0000313" key="2">
    <source>
        <dbReference type="EMBL" id="MPL58463.1"/>
    </source>
</evidence>
<gene>
    <name evidence="2" type="ORF">SDC9_03996</name>
</gene>
<feature type="region of interest" description="Disordered" evidence="1">
    <location>
        <begin position="1"/>
        <end position="22"/>
    </location>
</feature>
<dbReference type="EMBL" id="VSSQ01000007">
    <property type="protein sequence ID" value="MPL58463.1"/>
    <property type="molecule type" value="Genomic_DNA"/>
</dbReference>
<proteinExistence type="predicted"/>
<organism evidence="2">
    <name type="scientific">bioreactor metagenome</name>
    <dbReference type="NCBI Taxonomy" id="1076179"/>
    <lineage>
        <taxon>unclassified sequences</taxon>
        <taxon>metagenomes</taxon>
        <taxon>ecological metagenomes</taxon>
    </lineage>
</organism>
<accession>A0A644SV27</accession>
<name>A0A644SV27_9ZZZZ</name>